<feature type="transmembrane region" description="Helical" evidence="1">
    <location>
        <begin position="12"/>
        <end position="33"/>
    </location>
</feature>
<protein>
    <submittedName>
        <fullName evidence="2">Uncharacterized protein</fullName>
    </submittedName>
</protein>
<dbReference type="EMBL" id="GBXM01063548">
    <property type="protein sequence ID" value="JAH45029.1"/>
    <property type="molecule type" value="Transcribed_RNA"/>
</dbReference>
<proteinExistence type="predicted"/>
<accession>A0A0E9SUI3</accession>
<dbReference type="AlphaFoldDB" id="A0A0E9SUI3"/>
<name>A0A0E9SUI3_ANGAN</name>
<keyword evidence="1" id="KW-0472">Membrane</keyword>
<evidence type="ECO:0000313" key="2">
    <source>
        <dbReference type="EMBL" id="JAH45029.1"/>
    </source>
</evidence>
<keyword evidence="1" id="KW-1133">Transmembrane helix</keyword>
<evidence type="ECO:0000256" key="1">
    <source>
        <dbReference type="SAM" id="Phobius"/>
    </source>
</evidence>
<organism evidence="2">
    <name type="scientific">Anguilla anguilla</name>
    <name type="common">European freshwater eel</name>
    <name type="synonym">Muraena anguilla</name>
    <dbReference type="NCBI Taxonomy" id="7936"/>
    <lineage>
        <taxon>Eukaryota</taxon>
        <taxon>Metazoa</taxon>
        <taxon>Chordata</taxon>
        <taxon>Craniata</taxon>
        <taxon>Vertebrata</taxon>
        <taxon>Euteleostomi</taxon>
        <taxon>Actinopterygii</taxon>
        <taxon>Neopterygii</taxon>
        <taxon>Teleostei</taxon>
        <taxon>Anguilliformes</taxon>
        <taxon>Anguillidae</taxon>
        <taxon>Anguilla</taxon>
    </lineage>
</organism>
<reference evidence="2" key="2">
    <citation type="journal article" date="2015" name="Fish Shellfish Immunol.">
        <title>Early steps in the European eel (Anguilla anguilla)-Vibrio vulnificus interaction in the gills: Role of the RtxA13 toxin.</title>
        <authorList>
            <person name="Callol A."/>
            <person name="Pajuelo D."/>
            <person name="Ebbesson L."/>
            <person name="Teles M."/>
            <person name="MacKenzie S."/>
            <person name="Amaro C."/>
        </authorList>
    </citation>
    <scope>NUCLEOTIDE SEQUENCE</scope>
</reference>
<keyword evidence="1" id="KW-0812">Transmembrane</keyword>
<sequence length="40" mass="4672">MVSFTGLYPGSTYTVSLYVLFKLSILKTMWPYFDTSFLPR</sequence>
<reference evidence="2" key="1">
    <citation type="submission" date="2014-11" db="EMBL/GenBank/DDBJ databases">
        <authorList>
            <person name="Amaro Gonzalez C."/>
        </authorList>
    </citation>
    <scope>NUCLEOTIDE SEQUENCE</scope>
</reference>